<comment type="similarity">
    <text evidence="1">Belongs to the plant acyltransferase family.</text>
</comment>
<dbReference type="Proteomes" id="UP000327085">
    <property type="component" value="Chromosome 1"/>
</dbReference>
<dbReference type="InParanoid" id="A0A5E4E8I1"/>
<evidence type="ECO:0000256" key="1">
    <source>
        <dbReference type="ARBA" id="ARBA00009861"/>
    </source>
</evidence>
<dbReference type="InterPro" id="IPR023213">
    <property type="entry name" value="CAT-like_dom_sf"/>
</dbReference>
<dbReference type="EMBL" id="JAJFAZ020000001">
    <property type="protein sequence ID" value="KAI5354001.1"/>
    <property type="molecule type" value="Genomic_DNA"/>
</dbReference>
<reference evidence="3" key="1">
    <citation type="submission" date="2019-07" db="EMBL/GenBank/DDBJ databases">
        <authorList>
            <person name="Alioto T."/>
            <person name="Alioto T."/>
            <person name="Gomez Garrido J."/>
        </authorList>
    </citation>
    <scope>NUCLEOTIDE SEQUENCE</scope>
</reference>
<keyword evidence="5" id="KW-1185">Reference proteome</keyword>
<evidence type="ECO:0000313" key="5">
    <source>
        <dbReference type="Proteomes" id="UP001054821"/>
    </source>
</evidence>
<dbReference type="OMA" id="FGCGGYA"/>
<accession>A0A5E4E8I1</accession>
<dbReference type="GO" id="GO:0016747">
    <property type="term" value="F:acyltransferase activity, transferring groups other than amino-acyl groups"/>
    <property type="evidence" value="ECO:0007669"/>
    <property type="project" value="TreeGrafter"/>
</dbReference>
<dbReference type="EMBL" id="CABIKO010000004">
    <property type="protein sequence ID" value="VVA11586.1"/>
    <property type="molecule type" value="Genomic_DNA"/>
</dbReference>
<reference evidence="2 5" key="3">
    <citation type="journal article" date="2022" name="G3 (Bethesda)">
        <title>Whole-genome sequence and methylome profiling of the almond [Prunus dulcis (Mill.) D.A. Webb] cultivar 'Nonpareil'.</title>
        <authorList>
            <person name="D'Amico-Willman K.M."/>
            <person name="Ouma W.Z."/>
            <person name="Meulia T."/>
            <person name="Sideli G.M."/>
            <person name="Gradziel T.M."/>
            <person name="Fresnedo-Ramirez J."/>
        </authorList>
    </citation>
    <scope>NUCLEOTIDE SEQUENCE [LARGE SCALE GENOMIC DNA]</scope>
    <source>
        <strain evidence="2">Clone GOH B32 T37-40</strain>
    </source>
</reference>
<gene>
    <name evidence="3" type="ORF">ALMOND_2B023720</name>
    <name evidence="2" type="ORF">L3X38_006895</name>
</gene>
<sequence>MATEPDFGDHLRVVSITKTASVFPKVVHPPKILSLSNLDRQCPVHMYLVFFYEHENNNLFVDRDSVFRGLKCGLEEALSVWYPAAGRLTLNPSDGNKLNLWCNNKGAILVEAETQVEISELGDLSQYNDLLEKLVYKPVFDGDFSQMPLVVAQVTKFGCGGYSIGIGISHSLFDGPAAYDFMCAWASNSAVIMKQHKALELPNKLPVHDRGTLLMGKFAHEAPKGVGAKLLQNGNDVVPSVLTRAAAVDHLYQLIMQAAAASSDQIKLDQIENNYVHKTFHLSGALIESLKREVFGGDMDGFSCSSFEVVAAHLWKAKTKALGARKETMMCLQFAVDARNKVEPPLPEGFSGNAYVLASVALTAGQVEQATHKAIVEKIREAKSSVTSNYVKAYMEAVAGPQTSLPPIKELTLISDWTRMPFHKVGFLQEAAAYASPLVSPIPQVAYFMQNPRDNRGIDMRVGLLPHYLSAFTRYFLTNK</sequence>
<organism evidence="3 4">
    <name type="scientific">Prunus dulcis</name>
    <name type="common">Almond</name>
    <name type="synonym">Amygdalus dulcis</name>
    <dbReference type="NCBI Taxonomy" id="3755"/>
    <lineage>
        <taxon>Eukaryota</taxon>
        <taxon>Viridiplantae</taxon>
        <taxon>Streptophyta</taxon>
        <taxon>Embryophyta</taxon>
        <taxon>Tracheophyta</taxon>
        <taxon>Spermatophyta</taxon>
        <taxon>Magnoliopsida</taxon>
        <taxon>eudicotyledons</taxon>
        <taxon>Gunneridae</taxon>
        <taxon>Pentapetalae</taxon>
        <taxon>rosids</taxon>
        <taxon>fabids</taxon>
        <taxon>Rosales</taxon>
        <taxon>Rosaceae</taxon>
        <taxon>Amygdaloideae</taxon>
        <taxon>Amygdaleae</taxon>
        <taxon>Prunus</taxon>
    </lineage>
</organism>
<evidence type="ECO:0000313" key="4">
    <source>
        <dbReference type="Proteomes" id="UP000327085"/>
    </source>
</evidence>
<dbReference type="Pfam" id="PF02458">
    <property type="entry name" value="Transferase"/>
    <property type="match status" value="1"/>
</dbReference>
<dbReference type="Proteomes" id="UP001054821">
    <property type="component" value="Chromosome 1"/>
</dbReference>
<dbReference type="Gene3D" id="3.30.559.10">
    <property type="entry name" value="Chloramphenicol acetyltransferase-like domain"/>
    <property type="match status" value="2"/>
</dbReference>
<protein>
    <submittedName>
        <fullName evidence="3">PREDICTED: omega-hydroxypalmitate O-feruloyl</fullName>
    </submittedName>
</protein>
<dbReference type="InterPro" id="IPR050317">
    <property type="entry name" value="Plant_Fungal_Acyltransferase"/>
</dbReference>
<evidence type="ECO:0000313" key="2">
    <source>
        <dbReference type="EMBL" id="KAI5354001.1"/>
    </source>
</evidence>
<proteinExistence type="inferred from homology"/>
<dbReference type="Gramene" id="VVA11586">
    <property type="protein sequence ID" value="VVA11586"/>
    <property type="gene ID" value="Prudul26B023720"/>
</dbReference>
<dbReference type="AlphaFoldDB" id="A0A5E4E8I1"/>
<dbReference type="PANTHER" id="PTHR31642">
    <property type="entry name" value="TRICHOTHECENE 3-O-ACETYLTRANSFERASE"/>
    <property type="match status" value="1"/>
</dbReference>
<name>A0A5E4E8I1_PRUDU</name>
<evidence type="ECO:0000313" key="3">
    <source>
        <dbReference type="EMBL" id="VVA11586.1"/>
    </source>
</evidence>
<dbReference type="PANTHER" id="PTHR31642:SF145">
    <property type="entry name" value="BRASSINOSTEROID-RELATED ACYLTRANSFERASE 1"/>
    <property type="match status" value="1"/>
</dbReference>
<reference evidence="4" key="2">
    <citation type="journal article" date="2020" name="Plant J.">
        <title>Transposons played a major role in the diversification between the closely related almond and peach genomes: results from the almond genome sequence.</title>
        <authorList>
            <person name="Alioto T."/>
            <person name="Alexiou K.G."/>
            <person name="Bardil A."/>
            <person name="Barteri F."/>
            <person name="Castanera R."/>
            <person name="Cruz F."/>
            <person name="Dhingra A."/>
            <person name="Duval H."/>
            <person name="Fernandez I Marti A."/>
            <person name="Frias L."/>
            <person name="Galan B."/>
            <person name="Garcia J.L."/>
            <person name="Howad W."/>
            <person name="Gomez-Garrido J."/>
            <person name="Gut M."/>
            <person name="Julca I."/>
            <person name="Morata J."/>
            <person name="Puigdomenech P."/>
            <person name="Ribeca P."/>
            <person name="Rubio Cabetas M.J."/>
            <person name="Vlasova A."/>
            <person name="Wirthensohn M."/>
            <person name="Garcia-Mas J."/>
            <person name="Gabaldon T."/>
            <person name="Casacuberta J.M."/>
            <person name="Arus P."/>
        </authorList>
    </citation>
    <scope>NUCLEOTIDE SEQUENCE [LARGE SCALE GENOMIC DNA]</scope>
    <source>
        <strain evidence="4">cv. Texas</strain>
    </source>
</reference>